<evidence type="ECO:0000313" key="13">
    <source>
        <dbReference type="Proteomes" id="UP000255423"/>
    </source>
</evidence>
<evidence type="ECO:0000256" key="8">
    <source>
        <dbReference type="PIRSR" id="PIRSR001500-2"/>
    </source>
</evidence>
<dbReference type="PANTHER" id="PTHR21022:SF19">
    <property type="entry name" value="PREPHENATE DEHYDRATASE-RELATED"/>
    <property type="match status" value="1"/>
</dbReference>
<evidence type="ECO:0000256" key="1">
    <source>
        <dbReference type="ARBA" id="ARBA00004741"/>
    </source>
</evidence>
<dbReference type="PROSITE" id="PS00858">
    <property type="entry name" value="PREPHENATE_DEHYDR_2"/>
    <property type="match status" value="1"/>
</dbReference>
<evidence type="ECO:0000256" key="9">
    <source>
        <dbReference type="RuleBase" id="RU361254"/>
    </source>
</evidence>
<dbReference type="GO" id="GO:0004664">
    <property type="term" value="F:prephenate dehydratase activity"/>
    <property type="evidence" value="ECO:0007669"/>
    <property type="project" value="UniProtKB-UniRule"/>
</dbReference>
<dbReference type="Gene3D" id="3.40.190.10">
    <property type="entry name" value="Periplasmic binding protein-like II"/>
    <property type="match status" value="2"/>
</dbReference>
<dbReference type="Proteomes" id="UP000255423">
    <property type="component" value="Unassembled WGS sequence"/>
</dbReference>
<evidence type="ECO:0000256" key="2">
    <source>
        <dbReference type="ARBA" id="ARBA00013147"/>
    </source>
</evidence>
<evidence type="ECO:0000256" key="6">
    <source>
        <dbReference type="ARBA" id="ARBA00023239"/>
    </source>
</evidence>
<dbReference type="InterPro" id="IPR018528">
    <property type="entry name" value="Preph_deHydtase_CS"/>
</dbReference>
<proteinExistence type="predicted"/>
<dbReference type="InterPro" id="IPR045865">
    <property type="entry name" value="ACT-like_dom_sf"/>
</dbReference>
<dbReference type="CDD" id="cd13631">
    <property type="entry name" value="PBP2_Ct-PDT_like"/>
    <property type="match status" value="1"/>
</dbReference>
<name>A0A380RXA7_FIBSU</name>
<dbReference type="InterPro" id="IPR002912">
    <property type="entry name" value="ACT_dom"/>
</dbReference>
<sequence>MKKIAFQGRRGAYSESAAYHLFGNDIEVVPMDTFEQIFQGIETGVVDGGAIPIENSTAGSIYDNYDLLYKWRHPIVAEVKLQIEHTLCALPGTKLEDLTEVLSHPQGLAQCSRFFGQHPNIKSTAFYDTAGSAEEIAKRGDKHIGAIASAYAAKFYGLDILKQGLENLPGVNFTRFYAIQKTAIELPDFKANETGKPPIKTTLLLMLSDSSKSGALYEALGCFAKRKLNLTRIESRPHPDRPWEYIFHLSFEGNPKDPNVVEALKELQQYTDFIYRLGSFREGTTEKLSY</sequence>
<comment type="catalytic activity">
    <reaction evidence="7 9">
        <text>prephenate + H(+) = 3-phenylpyruvate + CO2 + H2O</text>
        <dbReference type="Rhea" id="RHEA:21648"/>
        <dbReference type="ChEBI" id="CHEBI:15377"/>
        <dbReference type="ChEBI" id="CHEBI:15378"/>
        <dbReference type="ChEBI" id="CHEBI:16526"/>
        <dbReference type="ChEBI" id="CHEBI:18005"/>
        <dbReference type="ChEBI" id="CHEBI:29934"/>
        <dbReference type="EC" id="4.2.1.51"/>
    </reaction>
</comment>
<dbReference type="Pfam" id="PF00800">
    <property type="entry name" value="PDT"/>
    <property type="match status" value="1"/>
</dbReference>
<keyword evidence="6 9" id="KW-0456">Lyase</keyword>
<dbReference type="EMBL" id="UHJL01000001">
    <property type="protein sequence ID" value="SUQ20054.1"/>
    <property type="molecule type" value="Genomic_DNA"/>
</dbReference>
<feature type="site" description="Essential for prephenate dehydratase activity" evidence="8">
    <location>
        <position position="174"/>
    </location>
</feature>
<evidence type="ECO:0000313" key="12">
    <source>
        <dbReference type="EMBL" id="SUQ20054.1"/>
    </source>
</evidence>
<dbReference type="InterPro" id="IPR001086">
    <property type="entry name" value="Preph_deHydtase"/>
</dbReference>
<comment type="pathway">
    <text evidence="1 9">Amino-acid biosynthesis; L-phenylalanine biosynthesis; phenylpyruvate from prephenate: step 1/1.</text>
</comment>
<evidence type="ECO:0000259" key="11">
    <source>
        <dbReference type="PROSITE" id="PS51671"/>
    </source>
</evidence>
<dbReference type="GO" id="GO:0009094">
    <property type="term" value="P:L-phenylalanine biosynthetic process"/>
    <property type="evidence" value="ECO:0007669"/>
    <property type="project" value="UniProtKB-UniPathway"/>
</dbReference>
<dbReference type="UniPathway" id="UPA00121">
    <property type="reaction ID" value="UER00345"/>
</dbReference>
<dbReference type="PROSITE" id="PS51671">
    <property type="entry name" value="ACT"/>
    <property type="match status" value="1"/>
</dbReference>
<evidence type="ECO:0000256" key="5">
    <source>
        <dbReference type="ARBA" id="ARBA00023222"/>
    </source>
</evidence>
<accession>A0A380RXA7</accession>
<dbReference type="PANTHER" id="PTHR21022">
    <property type="entry name" value="PREPHENATE DEHYDRATASE P PROTEIN"/>
    <property type="match status" value="1"/>
</dbReference>
<dbReference type="SUPFAM" id="SSF53850">
    <property type="entry name" value="Periplasmic binding protein-like II"/>
    <property type="match status" value="1"/>
</dbReference>
<dbReference type="CDD" id="cd04905">
    <property type="entry name" value="ACT_CM-PDT"/>
    <property type="match status" value="1"/>
</dbReference>
<dbReference type="SUPFAM" id="SSF55021">
    <property type="entry name" value="ACT-like"/>
    <property type="match status" value="1"/>
</dbReference>
<dbReference type="PROSITE" id="PS51171">
    <property type="entry name" value="PREPHENATE_DEHYDR_3"/>
    <property type="match status" value="1"/>
</dbReference>
<evidence type="ECO:0000256" key="3">
    <source>
        <dbReference type="ARBA" id="ARBA00022605"/>
    </source>
</evidence>
<organism evidence="12 13">
    <name type="scientific">Fibrobacter succinogenes</name>
    <name type="common">Bacteroides succinogenes</name>
    <dbReference type="NCBI Taxonomy" id="833"/>
    <lineage>
        <taxon>Bacteria</taxon>
        <taxon>Pseudomonadati</taxon>
        <taxon>Fibrobacterota</taxon>
        <taxon>Fibrobacteria</taxon>
        <taxon>Fibrobacterales</taxon>
        <taxon>Fibrobacteraceae</taxon>
        <taxon>Fibrobacter</taxon>
    </lineage>
</organism>
<evidence type="ECO:0000259" key="10">
    <source>
        <dbReference type="PROSITE" id="PS51171"/>
    </source>
</evidence>
<dbReference type="GO" id="GO:0005737">
    <property type="term" value="C:cytoplasm"/>
    <property type="evidence" value="ECO:0007669"/>
    <property type="project" value="TreeGrafter"/>
</dbReference>
<dbReference type="EC" id="4.2.1.51" evidence="2 9"/>
<keyword evidence="3 9" id="KW-0028">Amino-acid biosynthesis</keyword>
<protein>
    <recommendedName>
        <fullName evidence="2 9">Prephenate dehydratase</fullName>
        <shortName evidence="9">PDT</shortName>
        <ecNumber evidence="2 9">4.2.1.51</ecNumber>
    </recommendedName>
</protein>
<keyword evidence="4 9" id="KW-0057">Aromatic amino acid biosynthesis</keyword>
<dbReference type="PIRSF" id="PIRSF001500">
    <property type="entry name" value="Chor_mut_pdt_Ppr"/>
    <property type="match status" value="1"/>
</dbReference>
<feature type="domain" description="Prephenate dehydratase" evidence="10">
    <location>
        <begin position="3"/>
        <end position="181"/>
    </location>
</feature>
<evidence type="ECO:0000256" key="4">
    <source>
        <dbReference type="ARBA" id="ARBA00023141"/>
    </source>
</evidence>
<dbReference type="Gene3D" id="3.30.70.260">
    <property type="match status" value="1"/>
</dbReference>
<reference evidence="12 13" key="1">
    <citation type="submission" date="2017-08" db="EMBL/GenBank/DDBJ databases">
        <authorList>
            <person name="de Groot N.N."/>
        </authorList>
    </citation>
    <scope>NUCLEOTIDE SEQUENCE [LARGE SCALE GENOMIC DNA]</scope>
    <source>
        <strain evidence="12 13">HM2</strain>
    </source>
</reference>
<dbReference type="RefSeq" id="WP_073425143.1">
    <property type="nucleotide sequence ID" value="NZ_UHJL01000001.1"/>
</dbReference>
<feature type="domain" description="ACT" evidence="11">
    <location>
        <begin position="204"/>
        <end position="282"/>
    </location>
</feature>
<dbReference type="AlphaFoldDB" id="A0A380RXA7"/>
<keyword evidence="5 9" id="KW-0584">Phenylalanine biosynthesis</keyword>
<dbReference type="InterPro" id="IPR008242">
    <property type="entry name" value="Chor_mutase/pphenate_deHydtase"/>
</dbReference>
<gene>
    <name evidence="9" type="primary">pheA</name>
    <name evidence="12" type="ORF">SAMN05661053_1306</name>
</gene>
<evidence type="ECO:0000256" key="7">
    <source>
        <dbReference type="ARBA" id="ARBA00047848"/>
    </source>
</evidence>